<proteinExistence type="predicted"/>
<sequence>MMKLAYILLIILTYVLYVLATGLSGLYSLLPRKLDIETDDWHRLTPDDVNDLPALMHLMNSLDFCNAVAQVAHPLVQKQLLEFLYHGFLVPVMGPALLQSANDL</sequence>
<dbReference type="PANTHER" id="PTHR21705:SF11">
    <property type="entry name" value="FHIP FAMILY PROTEIN CG3558"/>
    <property type="match status" value="1"/>
</dbReference>
<dbReference type="Pfam" id="PF10257">
    <property type="entry name" value="RAI16-like"/>
    <property type="match status" value="1"/>
</dbReference>
<dbReference type="InterPro" id="IPR019384">
    <property type="entry name" value="FHIP"/>
</dbReference>
<evidence type="ECO:0000313" key="1">
    <source>
        <dbReference type="EMBL" id="KAF3428737.1"/>
    </source>
</evidence>
<dbReference type="PANTHER" id="PTHR21705">
    <property type="entry name" value="RAI16 PROTEIN-RELATED"/>
    <property type="match status" value="1"/>
</dbReference>
<keyword evidence="2" id="KW-1185">Reference proteome</keyword>
<protein>
    <submittedName>
        <fullName evidence="1">Uncharacterized protein</fullName>
    </submittedName>
</protein>
<dbReference type="AlphaFoldDB" id="A0A833SHF8"/>
<reference evidence="1" key="1">
    <citation type="submission" date="2019-11" db="EMBL/GenBank/DDBJ databases">
        <title>The nuclear and mitochondrial genomes of Frieseomelitta varia - a highly eusocial stingless bee (Meliponini) with a permanently sterile worker caste.</title>
        <authorList>
            <person name="Freitas F.C.P."/>
            <person name="Lourenco A.P."/>
            <person name="Nunes F.M.F."/>
            <person name="Paschoal A.R."/>
            <person name="Abreu F.C.P."/>
            <person name="Barbin F.O."/>
            <person name="Bataglia L."/>
            <person name="Cardoso-Junior C.A.M."/>
            <person name="Cervoni M.S."/>
            <person name="Silva S.R."/>
            <person name="Dalarmi F."/>
            <person name="Del Lama M.A."/>
            <person name="Depintor T.S."/>
            <person name="Ferreira K.M."/>
            <person name="Goria P.S."/>
            <person name="Jaskot M.C."/>
            <person name="Lago D.C."/>
            <person name="Luna-Lucena D."/>
            <person name="Moda L.M."/>
            <person name="Nascimento L."/>
            <person name="Pedrino M."/>
            <person name="Rabico F.O."/>
            <person name="Sanches F.C."/>
            <person name="Santos D.E."/>
            <person name="Santos C.G."/>
            <person name="Vieira J."/>
            <person name="Lopes T.F."/>
            <person name="Barchuk A.R."/>
            <person name="Hartfelder K."/>
            <person name="Simoes Z.L.P."/>
            <person name="Bitondi M.M.G."/>
            <person name="Pinheiro D.G."/>
        </authorList>
    </citation>
    <scope>NUCLEOTIDE SEQUENCE</scope>
    <source>
        <strain evidence="1">USP_RPSP 00005682</strain>
        <tissue evidence="1">Whole individual</tissue>
    </source>
</reference>
<accession>A0A833SHF8</accession>
<organism evidence="1 2">
    <name type="scientific">Frieseomelitta varia</name>
    <dbReference type="NCBI Taxonomy" id="561572"/>
    <lineage>
        <taxon>Eukaryota</taxon>
        <taxon>Metazoa</taxon>
        <taxon>Ecdysozoa</taxon>
        <taxon>Arthropoda</taxon>
        <taxon>Hexapoda</taxon>
        <taxon>Insecta</taxon>
        <taxon>Pterygota</taxon>
        <taxon>Neoptera</taxon>
        <taxon>Endopterygota</taxon>
        <taxon>Hymenoptera</taxon>
        <taxon>Apocrita</taxon>
        <taxon>Aculeata</taxon>
        <taxon>Apoidea</taxon>
        <taxon>Anthophila</taxon>
        <taxon>Apidae</taxon>
        <taxon>Frieseomelitta</taxon>
    </lineage>
</organism>
<dbReference type="EMBL" id="WNWW01000204">
    <property type="protein sequence ID" value="KAF3428737.1"/>
    <property type="molecule type" value="Genomic_DNA"/>
</dbReference>
<comment type="caution">
    <text evidence="1">The sequence shown here is derived from an EMBL/GenBank/DDBJ whole genome shotgun (WGS) entry which is preliminary data.</text>
</comment>
<name>A0A833SHF8_9HYME</name>
<dbReference type="Proteomes" id="UP000655588">
    <property type="component" value="Unassembled WGS sequence"/>
</dbReference>
<gene>
    <name evidence="1" type="ORF">E2986_09740</name>
</gene>
<evidence type="ECO:0000313" key="2">
    <source>
        <dbReference type="Proteomes" id="UP000655588"/>
    </source>
</evidence>